<accession>A0A518HCZ5</accession>
<protein>
    <recommendedName>
        <fullName evidence="2">SGNH hydrolase-type esterase domain-containing protein</fullName>
    </recommendedName>
</protein>
<evidence type="ECO:0000313" key="4">
    <source>
        <dbReference type="Proteomes" id="UP000317835"/>
    </source>
</evidence>
<feature type="region of interest" description="Disordered" evidence="1">
    <location>
        <begin position="352"/>
        <end position="375"/>
    </location>
</feature>
<keyword evidence="4" id="KW-1185">Reference proteome</keyword>
<dbReference type="CDD" id="cd00229">
    <property type="entry name" value="SGNH_hydrolase"/>
    <property type="match status" value="1"/>
</dbReference>
<gene>
    <name evidence="3" type="ORF">ElP_66480</name>
</gene>
<sequence precursor="true">MAASRTFPPQFALTAALLAWGLAPDSVRPRAADALLRSGKNRADLDRLEAGYYEHLLDTGRRLDDDAVTPPPAPFKDGPLAMKVEDLRECVLRPDLATTFRGARWTTNRLGLRDDGCEAGDAAGSYRVAVIGDSIGVGWGVHDGEGFEPRLERALDARSADLGGPRVELLNLCVPGYAPGQRREHLERLGWSFGPDLVLYQATAADIGWDERRLRALLPGGIGWDAPMYREAIASGGLRPGDGPDRVRDALKPRRLDILAGVYRAVVADARGRGVPIGWVLLPRVGRPIDPRERRSLVGLATVAGFDPIIDLSDAFDGLDPRSIAVGPDDYHPNADGHAILARRLEAALATRPGVPWTDPTESSRPGSAGGATRR</sequence>
<dbReference type="InterPro" id="IPR013830">
    <property type="entry name" value="SGNH_hydro"/>
</dbReference>
<evidence type="ECO:0000256" key="1">
    <source>
        <dbReference type="SAM" id="MobiDB-lite"/>
    </source>
</evidence>
<dbReference type="KEGG" id="tpla:ElP_66480"/>
<feature type="domain" description="SGNH hydrolase-type esterase" evidence="2">
    <location>
        <begin position="130"/>
        <end position="340"/>
    </location>
</feature>
<dbReference type="OrthoDB" id="248809at2"/>
<dbReference type="RefSeq" id="WP_145277391.1">
    <property type="nucleotide sequence ID" value="NZ_CP036426.1"/>
</dbReference>
<dbReference type="SUPFAM" id="SSF52266">
    <property type="entry name" value="SGNH hydrolase"/>
    <property type="match status" value="1"/>
</dbReference>
<dbReference type="Proteomes" id="UP000317835">
    <property type="component" value="Chromosome"/>
</dbReference>
<dbReference type="Gene3D" id="3.40.50.1110">
    <property type="entry name" value="SGNH hydrolase"/>
    <property type="match status" value="1"/>
</dbReference>
<dbReference type="InterPro" id="IPR036514">
    <property type="entry name" value="SGNH_hydro_sf"/>
</dbReference>
<organism evidence="3 4">
    <name type="scientific">Tautonia plasticadhaerens</name>
    <dbReference type="NCBI Taxonomy" id="2527974"/>
    <lineage>
        <taxon>Bacteria</taxon>
        <taxon>Pseudomonadati</taxon>
        <taxon>Planctomycetota</taxon>
        <taxon>Planctomycetia</taxon>
        <taxon>Isosphaerales</taxon>
        <taxon>Isosphaeraceae</taxon>
        <taxon>Tautonia</taxon>
    </lineage>
</organism>
<evidence type="ECO:0000259" key="2">
    <source>
        <dbReference type="Pfam" id="PF13472"/>
    </source>
</evidence>
<dbReference type="AlphaFoldDB" id="A0A518HCZ5"/>
<proteinExistence type="predicted"/>
<evidence type="ECO:0000313" key="3">
    <source>
        <dbReference type="EMBL" id="QDV38693.1"/>
    </source>
</evidence>
<dbReference type="Pfam" id="PF13472">
    <property type="entry name" value="Lipase_GDSL_2"/>
    <property type="match status" value="1"/>
</dbReference>
<dbReference type="EMBL" id="CP036426">
    <property type="protein sequence ID" value="QDV38693.1"/>
    <property type="molecule type" value="Genomic_DNA"/>
</dbReference>
<name>A0A518HCZ5_9BACT</name>
<dbReference type="GO" id="GO:0016788">
    <property type="term" value="F:hydrolase activity, acting on ester bonds"/>
    <property type="evidence" value="ECO:0007669"/>
    <property type="project" value="UniProtKB-ARBA"/>
</dbReference>
<reference evidence="3 4" key="1">
    <citation type="submission" date="2019-02" db="EMBL/GenBank/DDBJ databases">
        <title>Deep-cultivation of Planctomycetes and their phenomic and genomic characterization uncovers novel biology.</title>
        <authorList>
            <person name="Wiegand S."/>
            <person name="Jogler M."/>
            <person name="Boedeker C."/>
            <person name="Pinto D."/>
            <person name="Vollmers J."/>
            <person name="Rivas-Marin E."/>
            <person name="Kohn T."/>
            <person name="Peeters S.H."/>
            <person name="Heuer A."/>
            <person name="Rast P."/>
            <person name="Oberbeckmann S."/>
            <person name="Bunk B."/>
            <person name="Jeske O."/>
            <person name="Meyerdierks A."/>
            <person name="Storesund J.E."/>
            <person name="Kallscheuer N."/>
            <person name="Luecker S."/>
            <person name="Lage O.M."/>
            <person name="Pohl T."/>
            <person name="Merkel B.J."/>
            <person name="Hornburger P."/>
            <person name="Mueller R.-W."/>
            <person name="Bruemmer F."/>
            <person name="Labrenz M."/>
            <person name="Spormann A.M."/>
            <person name="Op den Camp H."/>
            <person name="Overmann J."/>
            <person name="Amann R."/>
            <person name="Jetten M.S.M."/>
            <person name="Mascher T."/>
            <person name="Medema M.H."/>
            <person name="Devos D.P."/>
            <person name="Kaster A.-K."/>
            <person name="Ovreas L."/>
            <person name="Rohde M."/>
            <person name="Galperin M.Y."/>
            <person name="Jogler C."/>
        </authorList>
    </citation>
    <scope>NUCLEOTIDE SEQUENCE [LARGE SCALE GENOMIC DNA]</scope>
    <source>
        <strain evidence="3 4">ElP</strain>
    </source>
</reference>